<reference evidence="2" key="1">
    <citation type="journal article" date="2012" name="J. Invertebr. Pathol.">
        <title>Characterization of a Spodoptera frugiperda multiple nucleopolyhedrovirus isolate that does not liquefy the integument of infected larvae.</title>
        <authorList>
            <person name="Vieira C.M."/>
            <person name="Tuelher E.S."/>
            <person name="Valicente F.H."/>
            <person name="Wolff J.L."/>
        </authorList>
    </citation>
    <scope>NUCLEOTIDE SEQUENCE</scope>
    <source>
        <strain evidence="2">6nd</strain>
    </source>
</reference>
<feature type="domain" description="Chitinase A N-terminal" evidence="1">
    <location>
        <begin position="19"/>
        <end position="99"/>
    </location>
</feature>
<dbReference type="InterPro" id="IPR014756">
    <property type="entry name" value="Ig_E-set"/>
</dbReference>
<dbReference type="InterPro" id="IPR013540">
    <property type="entry name" value="ChitinaseA_N"/>
</dbReference>
<dbReference type="SUPFAM" id="SSF81296">
    <property type="entry name" value="E set domains"/>
    <property type="match status" value="1"/>
</dbReference>
<evidence type="ECO:0000259" key="1">
    <source>
        <dbReference type="Pfam" id="PF08329"/>
    </source>
</evidence>
<dbReference type="GO" id="GO:0004568">
    <property type="term" value="F:chitinase activity"/>
    <property type="evidence" value="ECO:0007669"/>
    <property type="project" value="InterPro"/>
</dbReference>
<dbReference type="GO" id="GO:0006032">
    <property type="term" value="P:chitin catabolic process"/>
    <property type="evidence" value="ECO:0007669"/>
    <property type="project" value="InterPro"/>
</dbReference>
<sequence>MPYIITLFLACVVLSAAKAAIPGVPSIDWSDRNYALVKIDHEATSYEKLIKSTSNVEVPVSWNVWSGDSGDVAYVLFDGVQMYKGDAGVKKATVNASKGANTT</sequence>
<name>E5CYJ8_NPVSF</name>
<organismHost>
    <name type="scientific">Lepidoptera</name>
    <name type="common">moths &amp; butterflies</name>
    <dbReference type="NCBI Taxonomy" id="7088"/>
</organismHost>
<dbReference type="InterPro" id="IPR013783">
    <property type="entry name" value="Ig-like_fold"/>
</dbReference>
<protein>
    <submittedName>
        <fullName evidence="2">Putative truncated chitinase</fullName>
    </submittedName>
</protein>
<evidence type="ECO:0000313" key="2">
    <source>
        <dbReference type="EMBL" id="ACZ94013.1"/>
    </source>
</evidence>
<dbReference type="EMBL" id="GQ330502">
    <property type="protein sequence ID" value="ACZ94013.1"/>
    <property type="molecule type" value="Genomic_DNA"/>
</dbReference>
<organism evidence="2">
    <name type="scientific">Spodoptera frugiperda nuclear polyhedrosis virus</name>
    <name type="common">SfNPV</name>
    <dbReference type="NCBI Taxonomy" id="10455"/>
    <lineage>
        <taxon>Viruses</taxon>
        <taxon>Viruses incertae sedis</taxon>
        <taxon>Naldaviricetes</taxon>
        <taxon>Lefavirales</taxon>
        <taxon>Baculoviridae</taxon>
        <taxon>Alphabaculovirus</taxon>
        <taxon>Alphabaculovirus spofrugiperdae</taxon>
    </lineage>
</organism>
<dbReference type="Gene3D" id="2.60.40.10">
    <property type="entry name" value="Immunoglobulins"/>
    <property type="match status" value="1"/>
</dbReference>
<accession>E5CYJ8</accession>
<dbReference type="Pfam" id="PF08329">
    <property type="entry name" value="ChitinaseA_N"/>
    <property type="match status" value="1"/>
</dbReference>
<proteinExistence type="predicted"/>